<feature type="transmembrane region" description="Helical" evidence="1">
    <location>
        <begin position="104"/>
        <end position="125"/>
    </location>
</feature>
<dbReference type="Proteomes" id="UP000053477">
    <property type="component" value="Unassembled WGS sequence"/>
</dbReference>
<dbReference type="AlphaFoldDB" id="A0A0H2RE95"/>
<gene>
    <name evidence="2" type="ORF">SCHPADRAFT_833395</name>
</gene>
<organism evidence="2 3">
    <name type="scientific">Schizopora paradoxa</name>
    <dbReference type="NCBI Taxonomy" id="27342"/>
    <lineage>
        <taxon>Eukaryota</taxon>
        <taxon>Fungi</taxon>
        <taxon>Dikarya</taxon>
        <taxon>Basidiomycota</taxon>
        <taxon>Agaricomycotina</taxon>
        <taxon>Agaricomycetes</taxon>
        <taxon>Hymenochaetales</taxon>
        <taxon>Schizoporaceae</taxon>
        <taxon>Schizopora</taxon>
    </lineage>
</organism>
<proteinExistence type="predicted"/>
<feature type="transmembrane region" description="Helical" evidence="1">
    <location>
        <begin position="131"/>
        <end position="154"/>
    </location>
</feature>
<evidence type="ECO:0000256" key="1">
    <source>
        <dbReference type="SAM" id="Phobius"/>
    </source>
</evidence>
<keyword evidence="1" id="KW-0472">Membrane</keyword>
<evidence type="ECO:0000313" key="2">
    <source>
        <dbReference type="EMBL" id="KLO09877.1"/>
    </source>
</evidence>
<dbReference type="OrthoDB" id="3244886at2759"/>
<name>A0A0H2RE95_9AGAM</name>
<keyword evidence="3" id="KW-1185">Reference proteome</keyword>
<evidence type="ECO:0000313" key="3">
    <source>
        <dbReference type="Proteomes" id="UP000053477"/>
    </source>
</evidence>
<keyword evidence="1" id="KW-0812">Transmembrane</keyword>
<dbReference type="EMBL" id="KQ086042">
    <property type="protein sequence ID" value="KLO09877.1"/>
    <property type="molecule type" value="Genomic_DNA"/>
</dbReference>
<dbReference type="InParanoid" id="A0A0H2RE95"/>
<accession>A0A0H2RE95</accession>
<sequence>MPFNLPSVFKTFETLILSWTSYAPLAKASDPEEFDAVLRKAIRDIKFHCETFNSFMGTTMRNGPLISWTLASLLYSLISYTALEAMSGESLHLHISTIPAGRPLLACLAKFPALTVLATLCALAVTSWNSAFTAAVLVACAGVLVLVLALRFVVGEGASVTPGMIVGEGRACFLMSVLRKLLGRNVKRGVKGQEDVEANGGCPVTPSDSCPTVRCVAESPSVETNSRRTSCEAEHDYQWV</sequence>
<reference evidence="2 3" key="1">
    <citation type="submission" date="2015-04" db="EMBL/GenBank/DDBJ databases">
        <title>Complete genome sequence of Schizopora paradoxa KUC8140, a cosmopolitan wood degrader in East Asia.</title>
        <authorList>
            <consortium name="DOE Joint Genome Institute"/>
            <person name="Min B."/>
            <person name="Park H."/>
            <person name="Jang Y."/>
            <person name="Kim J.-J."/>
            <person name="Kim K.H."/>
            <person name="Pangilinan J."/>
            <person name="Lipzen A."/>
            <person name="Riley R."/>
            <person name="Grigoriev I.V."/>
            <person name="Spatafora J.W."/>
            <person name="Choi I.-G."/>
        </authorList>
    </citation>
    <scope>NUCLEOTIDE SEQUENCE [LARGE SCALE GENOMIC DNA]</scope>
    <source>
        <strain evidence="2 3">KUC8140</strain>
    </source>
</reference>
<keyword evidence="1" id="KW-1133">Transmembrane helix</keyword>
<feature type="transmembrane region" description="Helical" evidence="1">
    <location>
        <begin position="65"/>
        <end position="83"/>
    </location>
</feature>
<protein>
    <submittedName>
        <fullName evidence="2">Uncharacterized protein</fullName>
    </submittedName>
</protein>